<protein>
    <recommendedName>
        <fullName evidence="1">UPF0223 protein BS1321_04955</fullName>
    </recommendedName>
</protein>
<comment type="similarity">
    <text evidence="1">Belongs to the UPF0223 family.</text>
</comment>
<evidence type="ECO:0000313" key="2">
    <source>
        <dbReference type="EMBL" id="ASS93375.1"/>
    </source>
</evidence>
<dbReference type="AlphaFoldDB" id="A0A223EE84"/>
<evidence type="ECO:0000313" key="3">
    <source>
        <dbReference type="Proteomes" id="UP000214618"/>
    </source>
</evidence>
<gene>
    <name evidence="2" type="ORF">BS1321_04955</name>
</gene>
<evidence type="ECO:0000256" key="1">
    <source>
        <dbReference type="HAMAP-Rule" id="MF_01041"/>
    </source>
</evidence>
<reference evidence="2 3" key="1">
    <citation type="submission" date="2016-10" db="EMBL/GenBank/DDBJ databases">
        <title>The whole genome sequencing and assembly of Bacillus simplex DSM 1321 strain.</title>
        <authorList>
            <person name="Park M.-K."/>
            <person name="Lee Y.-J."/>
            <person name="Yi H."/>
            <person name="Bahn Y.-S."/>
            <person name="Kim J.F."/>
            <person name="Lee D.-W."/>
        </authorList>
    </citation>
    <scope>NUCLEOTIDE SEQUENCE [LARGE SCALE GENOMIC DNA]</scope>
    <source>
        <strain evidence="2 3">DSM 1321</strain>
    </source>
</reference>
<dbReference type="Gene3D" id="1.10.220.80">
    <property type="entry name" value="BH2638-like"/>
    <property type="match status" value="1"/>
</dbReference>
<dbReference type="GeneID" id="56472076"/>
<dbReference type="EMBL" id="CP017704">
    <property type="protein sequence ID" value="ASS93375.1"/>
    <property type="molecule type" value="Genomic_DNA"/>
</dbReference>
<organism evidence="2 3">
    <name type="scientific">Peribacillus simplex NBRC 15720 = DSM 1321</name>
    <dbReference type="NCBI Taxonomy" id="1349754"/>
    <lineage>
        <taxon>Bacteria</taxon>
        <taxon>Bacillati</taxon>
        <taxon>Bacillota</taxon>
        <taxon>Bacilli</taxon>
        <taxon>Bacillales</taxon>
        <taxon>Bacillaceae</taxon>
        <taxon>Peribacillus</taxon>
    </lineage>
</organism>
<name>A0A223EE84_9BACI</name>
<dbReference type="HAMAP" id="MF_01041">
    <property type="entry name" value="UPF0223"/>
    <property type="match status" value="1"/>
</dbReference>
<dbReference type="InterPro" id="IPR023324">
    <property type="entry name" value="BH2638-like_sf"/>
</dbReference>
<accession>A0A223EE84</accession>
<dbReference type="Pfam" id="PF05256">
    <property type="entry name" value="UPF0223"/>
    <property type="match status" value="1"/>
</dbReference>
<dbReference type="SUPFAM" id="SSF158504">
    <property type="entry name" value="BH2638-like"/>
    <property type="match status" value="1"/>
</dbReference>
<proteinExistence type="inferred from homology"/>
<dbReference type="Proteomes" id="UP000214618">
    <property type="component" value="Chromosome"/>
</dbReference>
<dbReference type="RefSeq" id="WP_063231981.1">
    <property type="nucleotide sequence ID" value="NZ_BCVO01000001.1"/>
</dbReference>
<dbReference type="NCBIfam" id="NF003353">
    <property type="entry name" value="PRK04387.1"/>
    <property type="match status" value="1"/>
</dbReference>
<sequence>MDYQYPMDLDWSTDEIVDVIKFFEAVEKAYENKIQKEEFMKAYRRFKEIVPGKADEKKYTDEFESVSTYSAYLVIKKAKGIDDGEWIKMKK</sequence>
<dbReference type="OrthoDB" id="1649074at2"/>
<dbReference type="PIRSF" id="PIRSF037260">
    <property type="entry name" value="UPF0223"/>
    <property type="match status" value="1"/>
</dbReference>
<dbReference type="InterPro" id="IPR007920">
    <property type="entry name" value="UPF0223"/>
</dbReference>